<dbReference type="Proteomes" id="UP000324222">
    <property type="component" value="Unassembled WGS sequence"/>
</dbReference>
<name>A0A5B7IR59_PORTR</name>
<gene>
    <name evidence="3" type="ORF">E2C01_081971</name>
</gene>
<protein>
    <recommendedName>
        <fullName evidence="2">TFIIS central domain-containing protein</fullName>
    </recommendedName>
</protein>
<evidence type="ECO:0000259" key="2">
    <source>
        <dbReference type="PROSITE" id="PS51321"/>
    </source>
</evidence>
<dbReference type="EMBL" id="VSRR010073546">
    <property type="protein sequence ID" value="MPC87120.1"/>
    <property type="molecule type" value="Genomic_DNA"/>
</dbReference>
<feature type="region of interest" description="Disordered" evidence="1">
    <location>
        <begin position="1"/>
        <end position="67"/>
    </location>
</feature>
<comment type="caution">
    <text evidence="3">The sequence shown here is derived from an EMBL/GenBank/DDBJ whole genome shotgun (WGS) entry which is preliminary data.</text>
</comment>
<dbReference type="GO" id="GO:0006351">
    <property type="term" value="P:DNA-templated transcription"/>
    <property type="evidence" value="ECO:0007669"/>
    <property type="project" value="InterPro"/>
</dbReference>
<dbReference type="PROSITE" id="PS51321">
    <property type="entry name" value="TFIIS_CENTRAL"/>
    <property type="match status" value="1"/>
</dbReference>
<evidence type="ECO:0000256" key="1">
    <source>
        <dbReference type="SAM" id="MobiDB-lite"/>
    </source>
</evidence>
<feature type="compositionally biased region" description="Acidic residues" evidence="1">
    <location>
        <begin position="1"/>
        <end position="28"/>
    </location>
</feature>
<evidence type="ECO:0000313" key="3">
    <source>
        <dbReference type="EMBL" id="MPC87120.1"/>
    </source>
</evidence>
<accession>A0A5B7IR59</accession>
<feature type="domain" description="TFIIS central" evidence="2">
    <location>
        <begin position="1"/>
        <end position="34"/>
    </location>
</feature>
<dbReference type="InterPro" id="IPR003618">
    <property type="entry name" value="TFIIS_cen_dom"/>
</dbReference>
<dbReference type="AlphaFoldDB" id="A0A5B7IR59"/>
<keyword evidence="4" id="KW-1185">Reference proteome</keyword>
<sequence>MSEEDVEEEEEEEEKEEKEEEEEEEEVLKEEVVEKEDGFKSRALNNPPSAPQPDSPAQPKNKPYYQL</sequence>
<organism evidence="3 4">
    <name type="scientific">Portunus trituberculatus</name>
    <name type="common">Swimming crab</name>
    <name type="synonym">Neptunus trituberculatus</name>
    <dbReference type="NCBI Taxonomy" id="210409"/>
    <lineage>
        <taxon>Eukaryota</taxon>
        <taxon>Metazoa</taxon>
        <taxon>Ecdysozoa</taxon>
        <taxon>Arthropoda</taxon>
        <taxon>Crustacea</taxon>
        <taxon>Multicrustacea</taxon>
        <taxon>Malacostraca</taxon>
        <taxon>Eumalacostraca</taxon>
        <taxon>Eucarida</taxon>
        <taxon>Decapoda</taxon>
        <taxon>Pleocyemata</taxon>
        <taxon>Brachyura</taxon>
        <taxon>Eubrachyura</taxon>
        <taxon>Portunoidea</taxon>
        <taxon>Portunidae</taxon>
        <taxon>Portuninae</taxon>
        <taxon>Portunus</taxon>
    </lineage>
</organism>
<evidence type="ECO:0000313" key="4">
    <source>
        <dbReference type="Proteomes" id="UP000324222"/>
    </source>
</evidence>
<feature type="compositionally biased region" description="Basic and acidic residues" evidence="1">
    <location>
        <begin position="29"/>
        <end position="40"/>
    </location>
</feature>
<proteinExistence type="predicted"/>
<reference evidence="3 4" key="1">
    <citation type="submission" date="2019-05" db="EMBL/GenBank/DDBJ databases">
        <title>Another draft genome of Portunus trituberculatus and its Hox gene families provides insights of decapod evolution.</title>
        <authorList>
            <person name="Jeong J.-H."/>
            <person name="Song I."/>
            <person name="Kim S."/>
            <person name="Choi T."/>
            <person name="Kim D."/>
            <person name="Ryu S."/>
            <person name="Kim W."/>
        </authorList>
    </citation>
    <scope>NUCLEOTIDE SEQUENCE [LARGE SCALE GENOMIC DNA]</scope>
    <source>
        <tissue evidence="3">Muscle</tissue>
    </source>
</reference>